<evidence type="ECO:0000259" key="1">
    <source>
        <dbReference type="PROSITE" id="PS50206"/>
    </source>
</evidence>
<dbReference type="InterPro" id="IPR001650">
    <property type="entry name" value="Helicase_C-like"/>
</dbReference>
<feature type="domain" description="Helicase ATP-binding" evidence="2">
    <location>
        <begin position="350"/>
        <end position="502"/>
    </location>
</feature>
<protein>
    <submittedName>
        <fullName evidence="4">DUF3427 domain-containing protein</fullName>
    </submittedName>
</protein>
<dbReference type="PROSITE" id="PS51192">
    <property type="entry name" value="HELICASE_ATP_BIND_1"/>
    <property type="match status" value="1"/>
</dbReference>
<dbReference type="Pfam" id="PF00271">
    <property type="entry name" value="Helicase_C"/>
    <property type="match status" value="1"/>
</dbReference>
<dbReference type="SUPFAM" id="SSF52540">
    <property type="entry name" value="P-loop containing nucleoside triphosphate hydrolases"/>
    <property type="match status" value="1"/>
</dbReference>
<reference evidence="4" key="1">
    <citation type="submission" date="2022-10" db="EMBL/GenBank/DDBJ databases">
        <title>Rhodococcus sp.75.</title>
        <authorList>
            <person name="Sun M."/>
        </authorList>
    </citation>
    <scope>NUCLEOTIDE SEQUENCE</scope>
    <source>
        <strain evidence="4">75</strain>
    </source>
</reference>
<evidence type="ECO:0000313" key="5">
    <source>
        <dbReference type="Proteomes" id="UP001164965"/>
    </source>
</evidence>
<dbReference type="Pfam" id="PF04851">
    <property type="entry name" value="ResIII"/>
    <property type="match status" value="1"/>
</dbReference>
<dbReference type="PANTHER" id="PTHR47962:SF7">
    <property type="entry name" value="MITOCHONDRIAL ATP-DEPENDENT HELICASE IRC3-RELATED"/>
    <property type="match status" value="1"/>
</dbReference>
<dbReference type="CDD" id="cd09203">
    <property type="entry name" value="PLDc_N_DEXD_b1"/>
    <property type="match status" value="1"/>
</dbReference>
<dbReference type="InterPro" id="IPR052511">
    <property type="entry name" value="ATP-dep_Helicase"/>
</dbReference>
<organism evidence="4 5">
    <name type="scientific">Rhodococcus antarcticus</name>
    <dbReference type="NCBI Taxonomy" id="2987751"/>
    <lineage>
        <taxon>Bacteria</taxon>
        <taxon>Bacillati</taxon>
        <taxon>Actinomycetota</taxon>
        <taxon>Actinomycetes</taxon>
        <taxon>Mycobacteriales</taxon>
        <taxon>Nocardiaceae</taxon>
        <taxon>Rhodococcus</taxon>
    </lineage>
</organism>
<dbReference type="Gene3D" id="3.40.50.300">
    <property type="entry name" value="P-loop containing nucleotide triphosphate hydrolases"/>
    <property type="match status" value="2"/>
</dbReference>
<dbReference type="CDD" id="cd18032">
    <property type="entry name" value="DEXHc_RE_I_III_res"/>
    <property type="match status" value="1"/>
</dbReference>
<feature type="domain" description="Helicase C-terminal" evidence="3">
    <location>
        <begin position="558"/>
        <end position="706"/>
    </location>
</feature>
<accession>A0ABY6P0J6</accession>
<dbReference type="SMART" id="SM00487">
    <property type="entry name" value="DEXDc"/>
    <property type="match status" value="1"/>
</dbReference>
<keyword evidence="5" id="KW-1185">Reference proteome</keyword>
<dbReference type="EMBL" id="CP110615">
    <property type="protein sequence ID" value="UZJ24876.1"/>
    <property type="molecule type" value="Genomic_DNA"/>
</dbReference>
<dbReference type="InterPro" id="IPR025202">
    <property type="entry name" value="PLD-like_dom"/>
</dbReference>
<proteinExistence type="predicted"/>
<dbReference type="PROSITE" id="PS50206">
    <property type="entry name" value="RHODANESE_3"/>
    <property type="match status" value="1"/>
</dbReference>
<dbReference type="InterPro" id="IPR006935">
    <property type="entry name" value="Helicase/UvrB_N"/>
</dbReference>
<gene>
    <name evidence="4" type="ORF">RHODO2019_17535</name>
</gene>
<dbReference type="InterPro" id="IPR001763">
    <property type="entry name" value="Rhodanese-like_dom"/>
</dbReference>
<dbReference type="Proteomes" id="UP001164965">
    <property type="component" value="Chromosome"/>
</dbReference>
<dbReference type="InterPro" id="IPR014001">
    <property type="entry name" value="Helicase_ATP-bd"/>
</dbReference>
<name>A0ABY6P0J6_9NOCA</name>
<evidence type="ECO:0000313" key="4">
    <source>
        <dbReference type="EMBL" id="UZJ24876.1"/>
    </source>
</evidence>
<dbReference type="PROSITE" id="PS51194">
    <property type="entry name" value="HELICASE_CTER"/>
    <property type="match status" value="1"/>
</dbReference>
<dbReference type="RefSeq" id="WP_265382982.1">
    <property type="nucleotide sequence ID" value="NZ_CP110615.1"/>
</dbReference>
<evidence type="ECO:0000259" key="3">
    <source>
        <dbReference type="PROSITE" id="PS51194"/>
    </source>
</evidence>
<dbReference type="Gene3D" id="3.30.870.10">
    <property type="entry name" value="Endonuclease Chain A"/>
    <property type="match status" value="1"/>
</dbReference>
<dbReference type="PANTHER" id="PTHR47962">
    <property type="entry name" value="ATP-DEPENDENT HELICASE LHR-RELATED-RELATED"/>
    <property type="match status" value="1"/>
</dbReference>
<dbReference type="SUPFAM" id="SSF56024">
    <property type="entry name" value="Phospholipase D/nuclease"/>
    <property type="match status" value="1"/>
</dbReference>
<dbReference type="Pfam" id="PF11907">
    <property type="entry name" value="DUF3427"/>
    <property type="match status" value="1"/>
</dbReference>
<dbReference type="InterPro" id="IPR027417">
    <property type="entry name" value="P-loop_NTPase"/>
</dbReference>
<dbReference type="Pfam" id="PF13091">
    <property type="entry name" value="PLDc_2"/>
    <property type="match status" value="1"/>
</dbReference>
<evidence type="ECO:0000259" key="2">
    <source>
        <dbReference type="PROSITE" id="PS51192"/>
    </source>
</evidence>
<dbReference type="SMART" id="SM00490">
    <property type="entry name" value="HELICc"/>
    <property type="match status" value="1"/>
</dbReference>
<dbReference type="CDD" id="cd18799">
    <property type="entry name" value="SF2_C_EcoAI-like"/>
    <property type="match status" value="1"/>
</dbReference>
<feature type="domain" description="Rhodanese" evidence="1">
    <location>
        <begin position="758"/>
        <end position="790"/>
    </location>
</feature>
<sequence>MGDDLQAGAYESLHTTALEAALSASPFTPRYAAVSGASAPEVLARHVAETLTRALSSMADPAAQIATVNELLTRLTATPDPVVALEQLVTLTEQVSSGVHRLIPEPTIKLSDVALLTNAKDQPNLGAALGSELGSADRVDLLCAFIRYSGIRIIRDQLRQLRDRAVPFRVLTTTYMGATERRAIDQLVRDLGADVRISYNARSTRLHAKAWLFHRSSGFDTGFVGSSNLSHAAMVDGLEWNVRISGVATPTLVRQFSAAFDTYWNDDAFVPYDPDLDGDRLAAALDEAHGPGVRRPVDIAYPLVPQDDPAEAPPAGLALVPRLTVVPTPSGPQVRPYPHQEQMLEALDVERTIHDRHRNLLVAATGTGKTVVAALDYLRLCERTGTRPTLLFVAHRREILQQSLRTYRDVLGDASFGEEFVDGARPTQWRHVFASIQGLASLDLDPTQFAVVVIDEFHHAEAPTYRRLLDTLRPQELLGLTATPERTDGVDVRSFFDGRTAHELRLWDALEQDLLCPFHYYGIADGTDLRDVEWTRGAYDVTGLSKIYTGNDARARFVISALRDTVNDPGSIRALGFCVSVAHAEYMARVFTEAGLPALAVSGTTSRDDRDAAFAALRAGEVRCLFAVDLFNEGLDLPDVDTLLLLRPTQSATVFLQQLGRGLRRTHDKALLTVLDFIGQQRREFRFDVRFRALTGGTRSELERDIQAGFPFLPSGCRIVLDQVAQQTVLGNVRAALSLNQRKEMVSDVRAHGETTLAEYLRASGHELADVYRKDGSWTGLRRAASLVSTPPGPLETALLKRMSALAHVDDPERAEVYRLLTGPGAPSYESLHPRWQHLARMLFFTLWPNRGGHASFDAGLATLREHPAIGDEVSQLMDVALDRIHHVPQALSPLLAHLPVLSHATYRREELLAGINWATWERSARGNITGVAWSDDERVDALMINLHKDDAGFSPTTMYRDYPISRDLFHWESQNATSTTTPQGARYIDGSANTVLFVRDRPTDEMGAAPFLCLGAAGHVEHRGEKPIAITWKLQRPMPVEVLQSAAVVAS</sequence>
<dbReference type="InterPro" id="IPR021835">
    <property type="entry name" value="DUF3427"/>
</dbReference>